<evidence type="ECO:0000313" key="3">
    <source>
        <dbReference type="EMBL" id="VVB05830.1"/>
    </source>
</evidence>
<name>A0A565BWW4_9BRAS</name>
<evidence type="ECO:0000313" key="4">
    <source>
        <dbReference type="Proteomes" id="UP000489600"/>
    </source>
</evidence>
<evidence type="ECO:0000256" key="1">
    <source>
        <dbReference type="SAM" id="MobiDB-lite"/>
    </source>
</evidence>
<feature type="transmembrane region" description="Helical" evidence="2">
    <location>
        <begin position="179"/>
        <end position="201"/>
    </location>
</feature>
<dbReference type="AlphaFoldDB" id="A0A565BWW4"/>
<dbReference type="EMBL" id="CABITT030000005">
    <property type="protein sequence ID" value="VVB05830.1"/>
    <property type="molecule type" value="Genomic_DNA"/>
</dbReference>
<evidence type="ECO:0000256" key="2">
    <source>
        <dbReference type="SAM" id="Phobius"/>
    </source>
</evidence>
<sequence>MTVALNAGFTSPLHNRYNPVVRFSTQAIPLKLSTFATDISQNGSTSLLLSSKRRLVVSCSETNDNSITTTSVDPPSSDSVKPGSESVVKSGNNGSAKRAPLTARERLRAARVLSRYTEATPKPSRPKMGSQILDVLKESDKKSNRKPGLPEAPTNMLDDSRRGMPKKGLTFDFPGGSDILVIAFSFVFISTVMFATTFVVWKLGAIHFNEN</sequence>
<dbReference type="OrthoDB" id="1938146at2759"/>
<proteinExistence type="predicted"/>
<feature type="region of interest" description="Disordered" evidence="1">
    <location>
        <begin position="64"/>
        <end position="103"/>
    </location>
</feature>
<protein>
    <submittedName>
        <fullName evidence="3">Uncharacterized protein</fullName>
    </submittedName>
</protein>
<keyword evidence="2" id="KW-1133">Transmembrane helix</keyword>
<feature type="compositionally biased region" description="Low complexity" evidence="1">
    <location>
        <begin position="68"/>
        <end position="80"/>
    </location>
</feature>
<organism evidence="3 4">
    <name type="scientific">Arabis nemorensis</name>
    <dbReference type="NCBI Taxonomy" id="586526"/>
    <lineage>
        <taxon>Eukaryota</taxon>
        <taxon>Viridiplantae</taxon>
        <taxon>Streptophyta</taxon>
        <taxon>Embryophyta</taxon>
        <taxon>Tracheophyta</taxon>
        <taxon>Spermatophyta</taxon>
        <taxon>Magnoliopsida</taxon>
        <taxon>eudicotyledons</taxon>
        <taxon>Gunneridae</taxon>
        <taxon>Pentapetalae</taxon>
        <taxon>rosids</taxon>
        <taxon>malvids</taxon>
        <taxon>Brassicales</taxon>
        <taxon>Brassicaceae</taxon>
        <taxon>Arabideae</taxon>
        <taxon>Arabis</taxon>
    </lineage>
</organism>
<reference evidence="3" key="1">
    <citation type="submission" date="2019-07" db="EMBL/GenBank/DDBJ databases">
        <authorList>
            <person name="Dittberner H."/>
        </authorList>
    </citation>
    <scope>NUCLEOTIDE SEQUENCE [LARGE SCALE GENOMIC DNA]</scope>
</reference>
<dbReference type="PANTHER" id="PTHR37233">
    <property type="entry name" value="TRANSMEMBRANE PROTEIN"/>
    <property type="match status" value="1"/>
</dbReference>
<dbReference type="GO" id="GO:0009535">
    <property type="term" value="C:chloroplast thylakoid membrane"/>
    <property type="evidence" value="ECO:0007669"/>
    <property type="project" value="TreeGrafter"/>
</dbReference>
<comment type="caution">
    <text evidence="3">The sequence shown here is derived from an EMBL/GenBank/DDBJ whole genome shotgun (WGS) entry which is preliminary data.</text>
</comment>
<feature type="region of interest" description="Disordered" evidence="1">
    <location>
        <begin position="138"/>
        <end position="163"/>
    </location>
</feature>
<dbReference type="Proteomes" id="UP000489600">
    <property type="component" value="Unassembled WGS sequence"/>
</dbReference>
<dbReference type="PANTHER" id="PTHR37233:SF2">
    <property type="entry name" value="TRANSMEMBRANE PROTEIN"/>
    <property type="match status" value="1"/>
</dbReference>
<keyword evidence="2" id="KW-0472">Membrane</keyword>
<accession>A0A565BWW4</accession>
<gene>
    <name evidence="3" type="ORF">ANE_LOCUS16274</name>
</gene>
<keyword evidence="4" id="KW-1185">Reference proteome</keyword>
<keyword evidence="2" id="KW-0812">Transmembrane</keyword>